<proteinExistence type="predicted"/>
<keyword evidence="2" id="KW-1185">Reference proteome</keyword>
<sequence length="252" mass="26441">MNQVEKANLFKSLHKKGDPLVLYNIWDAGGARALADAGAKANATGSWSVAAAHGFDDGEAIPLGFALQIVERIAGTVDLPLTVDFEGGYAEQPAGITENVQKVIKAGAIGINLEDRVVRGQGLYAIPAQVDRIKAARAAADREGVPLFINARTDLFLASDSDKHGMLVADALTRAQAYADAGADGFFIPGLTQLPLIADIVESVALPVNVMMRGALETVASVAEVGVSRASFGPGPYVQSMSDLADRFRSLH</sequence>
<organism evidence="1 2">
    <name type="scientific">Roseobacter insulae</name>
    <dbReference type="NCBI Taxonomy" id="2859783"/>
    <lineage>
        <taxon>Bacteria</taxon>
        <taxon>Pseudomonadati</taxon>
        <taxon>Pseudomonadota</taxon>
        <taxon>Alphaproteobacteria</taxon>
        <taxon>Rhodobacterales</taxon>
        <taxon>Roseobacteraceae</taxon>
        <taxon>Roseobacter</taxon>
    </lineage>
</organism>
<dbReference type="GO" id="GO:0016829">
    <property type="term" value="F:lyase activity"/>
    <property type="evidence" value="ECO:0007669"/>
    <property type="project" value="UniProtKB-KW"/>
</dbReference>
<evidence type="ECO:0000313" key="1">
    <source>
        <dbReference type="EMBL" id="MBW4709389.1"/>
    </source>
</evidence>
<dbReference type="InterPro" id="IPR039556">
    <property type="entry name" value="ICL/PEPM"/>
</dbReference>
<reference evidence="1" key="1">
    <citation type="submission" date="2021-07" db="EMBL/GenBank/DDBJ databases">
        <title>Roseobacter insulae sp. nov., isolated from a tidal flat.</title>
        <authorList>
            <person name="Park S."/>
            <person name="Yoon J.-H."/>
        </authorList>
    </citation>
    <scope>NUCLEOTIDE SEQUENCE</scope>
    <source>
        <strain evidence="1">YSTF-M11</strain>
    </source>
</reference>
<dbReference type="Proteomes" id="UP001138661">
    <property type="component" value="Unassembled WGS sequence"/>
</dbReference>
<dbReference type="CDD" id="cd00377">
    <property type="entry name" value="ICL_PEPM"/>
    <property type="match status" value="1"/>
</dbReference>
<accession>A0A9X1FX37</accession>
<comment type="caution">
    <text evidence="1">The sequence shown here is derived from an EMBL/GenBank/DDBJ whole genome shotgun (WGS) entry which is preliminary data.</text>
</comment>
<dbReference type="Pfam" id="PF13714">
    <property type="entry name" value="PEP_mutase"/>
    <property type="match status" value="1"/>
</dbReference>
<dbReference type="AlphaFoldDB" id="A0A9X1FX37"/>
<dbReference type="PANTHER" id="PTHR42905">
    <property type="entry name" value="PHOSPHOENOLPYRUVATE CARBOXYLASE"/>
    <property type="match status" value="1"/>
</dbReference>
<protein>
    <submittedName>
        <fullName evidence="1">Isocitrate lyase/phosphoenolpyruvate mutase family protein</fullName>
    </submittedName>
</protein>
<name>A0A9X1FX37_9RHOB</name>
<gene>
    <name evidence="1" type="ORF">KX928_16480</name>
</gene>
<dbReference type="EMBL" id="JAHXDN010000004">
    <property type="protein sequence ID" value="MBW4709389.1"/>
    <property type="molecule type" value="Genomic_DNA"/>
</dbReference>
<dbReference type="PANTHER" id="PTHR42905:SF16">
    <property type="entry name" value="CARBOXYPHOSPHONOENOLPYRUVATE PHOSPHONOMUTASE-LIKE PROTEIN (AFU_ORTHOLOGUE AFUA_5G07230)"/>
    <property type="match status" value="1"/>
</dbReference>
<keyword evidence="1" id="KW-0456">Lyase</keyword>
<evidence type="ECO:0000313" key="2">
    <source>
        <dbReference type="Proteomes" id="UP001138661"/>
    </source>
</evidence>